<organism evidence="1 2">
    <name type="scientific">Marchantia polymorpha subsp. ruderalis</name>
    <dbReference type="NCBI Taxonomy" id="1480154"/>
    <lineage>
        <taxon>Eukaryota</taxon>
        <taxon>Viridiplantae</taxon>
        <taxon>Streptophyta</taxon>
        <taxon>Embryophyta</taxon>
        <taxon>Marchantiophyta</taxon>
        <taxon>Marchantiopsida</taxon>
        <taxon>Marchantiidae</taxon>
        <taxon>Marchantiales</taxon>
        <taxon>Marchantiaceae</taxon>
        <taxon>Marchantia</taxon>
    </lineage>
</organism>
<proteinExistence type="predicted"/>
<accession>A0A176WGL0</accession>
<reference evidence="1" key="1">
    <citation type="submission" date="2016-03" db="EMBL/GenBank/DDBJ databases">
        <title>Mechanisms controlling the formation of the plant cell surface in tip-growing cells are functionally conserved among land plants.</title>
        <authorList>
            <person name="Honkanen S."/>
            <person name="Jones V.A."/>
            <person name="Morieri G."/>
            <person name="Champion C."/>
            <person name="Hetherington A.J."/>
            <person name="Kelly S."/>
            <person name="Saint-Marcoux D."/>
            <person name="Proust H."/>
            <person name="Prescott H."/>
            <person name="Dolan L."/>
        </authorList>
    </citation>
    <scope>NUCLEOTIDE SEQUENCE [LARGE SCALE GENOMIC DNA]</scope>
    <source>
        <tissue evidence="1">Whole gametophyte</tissue>
    </source>
</reference>
<name>A0A176WGL0_MARPO</name>
<gene>
    <name evidence="1" type="ORF">AXG93_4874s1160</name>
</gene>
<evidence type="ECO:0000313" key="2">
    <source>
        <dbReference type="Proteomes" id="UP000077202"/>
    </source>
</evidence>
<dbReference type="Proteomes" id="UP000077202">
    <property type="component" value="Unassembled WGS sequence"/>
</dbReference>
<keyword evidence="2" id="KW-1185">Reference proteome</keyword>
<evidence type="ECO:0000313" key="1">
    <source>
        <dbReference type="EMBL" id="OAE31753.1"/>
    </source>
</evidence>
<dbReference type="AlphaFoldDB" id="A0A176WGL0"/>
<dbReference type="EMBL" id="LVLJ01000985">
    <property type="protein sequence ID" value="OAE31753.1"/>
    <property type="molecule type" value="Genomic_DNA"/>
</dbReference>
<protein>
    <submittedName>
        <fullName evidence="1">Uncharacterized protein</fullName>
    </submittedName>
</protein>
<comment type="caution">
    <text evidence="1">The sequence shown here is derived from an EMBL/GenBank/DDBJ whole genome shotgun (WGS) entry which is preliminary data.</text>
</comment>
<sequence length="537" mass="62629">MAAPSIHTNGKPLRRRGILEESRARCPHFTNTLCDRREIEAWRLELKIMVMVMEKRTTMARSIKLHALRVPEVGLRTYRRNLILTKMDFLLWGWNWTSEVIVQEWDNNGLPKPPDYQGNPDTWQIWDCKKVLGRCADDDGDLTFDNESVRVTREEKRACVAMFKHPRTRKNDYRTVWYHDRLRRHVAIALIQILRLFRSTYMMTWQVEFVERALKGDRIHWARIFWIAIRQLIGLIPAGSACYLSPFLINFYRDREKEVSMGKKPQITEEQSSLVKPHWASKKDKGKAVLTEEVSVKVPPIQDEFPLEGIRMSAPRERAAEVLIVSSDSEEYPVALEEVAAKAVEDVEGAENFRCSSISTRSERSLRGSLRGRGEGQVRKLGPLEEVEACQTAYDAELLRVDELSAISEKKEKEYQTKLAARAKKSAEYKASWISNLELIEKLEAQCSELRMQRSQAEEQLCEVKTRLTEAKGKIRQLFKETRDALTARVERCLRGYVLWLIELHNRLWLREIEPRAAEMIAQSERRHRRLAKKLEV</sequence>